<dbReference type="Pfam" id="PF00291">
    <property type="entry name" value="PALP"/>
    <property type="match status" value="1"/>
</dbReference>
<evidence type="ECO:0000256" key="3">
    <source>
        <dbReference type="ARBA" id="ARBA00023239"/>
    </source>
</evidence>
<organism evidence="6 7">
    <name type="scientific">Bombilactobacillus mellis</name>
    <dbReference type="NCBI Taxonomy" id="1218508"/>
    <lineage>
        <taxon>Bacteria</taxon>
        <taxon>Bacillati</taxon>
        <taxon>Bacillota</taxon>
        <taxon>Bacilli</taxon>
        <taxon>Lactobacillales</taxon>
        <taxon>Lactobacillaceae</taxon>
        <taxon>Bombilactobacillus</taxon>
    </lineage>
</organism>
<reference evidence="6 7" key="1">
    <citation type="submission" date="2014-12" db="EMBL/GenBank/DDBJ databases">
        <title>Comparative genomics of the lactic acid bacteria isolated from the honey bee gut.</title>
        <authorList>
            <person name="Ellegaard K.M."/>
            <person name="Tamarit D."/>
            <person name="Javelind E."/>
            <person name="Olofsson T."/>
            <person name="Andersson S.G."/>
            <person name="Vasquez A."/>
        </authorList>
    </citation>
    <scope>NUCLEOTIDE SEQUENCE [LARGE SCALE GENOMIC DNA]</scope>
    <source>
        <strain evidence="6 7">Hon2</strain>
    </source>
</reference>
<gene>
    <name evidence="4 6" type="primary">dsdA</name>
    <name evidence="6" type="ORF">JG29_15060</name>
</gene>
<keyword evidence="2 4" id="KW-0663">Pyridoxal phosphate</keyword>
<dbReference type="InterPro" id="IPR050147">
    <property type="entry name" value="Ser/Thr_Dehydratase"/>
</dbReference>
<evidence type="ECO:0000256" key="2">
    <source>
        <dbReference type="ARBA" id="ARBA00022898"/>
    </source>
</evidence>
<dbReference type="STRING" id="1218508.JG29_15060"/>
<dbReference type="GO" id="GO:0008721">
    <property type="term" value="F:D-serine ammonia-lyase activity"/>
    <property type="evidence" value="ECO:0007669"/>
    <property type="project" value="UniProtKB-EC"/>
</dbReference>
<feature type="modified residue" description="N6-(pyridoxal phosphate)lysine" evidence="4">
    <location>
        <position position="116"/>
    </location>
</feature>
<dbReference type="HOGENOM" id="CLU_035707_0_0_9"/>
<dbReference type="InterPro" id="IPR036052">
    <property type="entry name" value="TrpB-like_PALP_sf"/>
</dbReference>
<dbReference type="Proteomes" id="UP000033695">
    <property type="component" value="Unassembled WGS sequence"/>
</dbReference>
<dbReference type="NCBIfam" id="TIGR02035">
    <property type="entry name" value="D_Ser_am_lyase"/>
    <property type="match status" value="1"/>
</dbReference>
<dbReference type="EC" id="4.3.1.18" evidence="4"/>
<proteinExistence type="inferred from homology"/>
<comment type="catalytic activity">
    <reaction evidence="4">
        <text>D-serine = pyruvate + NH4(+)</text>
        <dbReference type="Rhea" id="RHEA:13977"/>
        <dbReference type="ChEBI" id="CHEBI:15361"/>
        <dbReference type="ChEBI" id="CHEBI:28938"/>
        <dbReference type="ChEBI" id="CHEBI:35247"/>
        <dbReference type="EC" id="4.3.1.18"/>
    </reaction>
</comment>
<comment type="similarity">
    <text evidence="4">Belongs to the serine/threonine dehydratase family. DsdA subfamily.</text>
</comment>
<dbReference type="GO" id="GO:0030170">
    <property type="term" value="F:pyridoxal phosphate binding"/>
    <property type="evidence" value="ECO:0007669"/>
    <property type="project" value="InterPro"/>
</dbReference>
<evidence type="ECO:0000313" key="6">
    <source>
        <dbReference type="EMBL" id="KJY48445.1"/>
    </source>
</evidence>
<feature type="domain" description="Tryptophan synthase beta chain-like PALP" evidence="5">
    <location>
        <begin position="97"/>
        <end position="397"/>
    </location>
</feature>
<dbReference type="SUPFAM" id="SSF53686">
    <property type="entry name" value="Tryptophan synthase beta subunit-like PLP-dependent enzymes"/>
    <property type="match status" value="1"/>
</dbReference>
<dbReference type="InterPro" id="IPR011780">
    <property type="entry name" value="D_Ser_am_lyase"/>
</dbReference>
<dbReference type="NCBIfam" id="NF002823">
    <property type="entry name" value="PRK02991.1"/>
    <property type="match status" value="1"/>
</dbReference>
<comment type="caution">
    <text evidence="6">The sequence shown here is derived from an EMBL/GenBank/DDBJ whole genome shotgun (WGS) entry which is preliminary data.</text>
</comment>
<dbReference type="OrthoDB" id="9780546at2"/>
<protein>
    <recommendedName>
        <fullName evidence="4">Probable D-serine dehydratase</fullName>
        <ecNumber evidence="4">4.3.1.18</ecNumber>
    </recommendedName>
    <alternativeName>
        <fullName evidence="4">D-serine deaminase</fullName>
        <shortName evidence="4">DSD</shortName>
    </alternativeName>
</protein>
<keyword evidence="7" id="KW-1185">Reference proteome</keyword>
<dbReference type="Gene3D" id="3.40.50.1100">
    <property type="match status" value="2"/>
</dbReference>
<comment type="cofactor">
    <cofactor evidence="1 4">
        <name>pyridoxal 5'-phosphate</name>
        <dbReference type="ChEBI" id="CHEBI:597326"/>
    </cofactor>
</comment>
<keyword evidence="3 4" id="KW-0456">Lyase</keyword>
<dbReference type="AlphaFoldDB" id="A0A0F4KPY5"/>
<dbReference type="EMBL" id="JXBZ01000009">
    <property type="protein sequence ID" value="KJY48445.1"/>
    <property type="molecule type" value="Genomic_DNA"/>
</dbReference>
<evidence type="ECO:0000256" key="4">
    <source>
        <dbReference type="HAMAP-Rule" id="MF_01030"/>
    </source>
</evidence>
<dbReference type="PROSITE" id="PS00165">
    <property type="entry name" value="DEHYDRATASE_SER_THR"/>
    <property type="match status" value="1"/>
</dbReference>
<dbReference type="PANTHER" id="PTHR48078:SF9">
    <property type="entry name" value="D-SERINE DEHYDRATASE"/>
    <property type="match status" value="1"/>
</dbReference>
<dbReference type="GO" id="GO:0016836">
    <property type="term" value="F:hydro-lyase activity"/>
    <property type="evidence" value="ECO:0007669"/>
    <property type="project" value="UniProtKB-UniRule"/>
</dbReference>
<evidence type="ECO:0000256" key="1">
    <source>
        <dbReference type="ARBA" id="ARBA00001933"/>
    </source>
</evidence>
<dbReference type="PANTHER" id="PTHR48078">
    <property type="entry name" value="THREONINE DEHYDRATASE, MITOCHONDRIAL-RELATED"/>
    <property type="match status" value="1"/>
</dbReference>
<dbReference type="RefSeq" id="WP_045923328.1">
    <property type="nucleotide sequence ID" value="NZ_JBHTHW010000005.1"/>
</dbReference>
<dbReference type="GO" id="GO:0009097">
    <property type="term" value="P:isoleucine biosynthetic process"/>
    <property type="evidence" value="ECO:0007669"/>
    <property type="project" value="TreeGrafter"/>
</dbReference>
<name>A0A0F4KPY5_9LACO</name>
<dbReference type="PATRIC" id="fig|1218508.4.peg.1497"/>
<evidence type="ECO:0000313" key="7">
    <source>
        <dbReference type="Proteomes" id="UP000033695"/>
    </source>
</evidence>
<dbReference type="HAMAP" id="MF_01030">
    <property type="entry name" value="D_Ser_dehydrat"/>
    <property type="match status" value="1"/>
</dbReference>
<dbReference type="GO" id="GO:0036088">
    <property type="term" value="P:D-serine catabolic process"/>
    <property type="evidence" value="ECO:0007669"/>
    <property type="project" value="TreeGrafter"/>
</dbReference>
<evidence type="ECO:0000259" key="5">
    <source>
        <dbReference type="Pfam" id="PF00291"/>
    </source>
</evidence>
<sequence>MTKPKSSSQLSQQFPMITQLKEYQPLFWRNPDYGQTDPHLPFTSEYIFDAVARWERFAPYLAVVFPETAHLNGIIESPLTRIERMQSSWSQYNNWTLPGSLYLKQDNVLPISGSIKSRGGIYEVLKFAEHIALTQGDLTYMDDYSILATPRYHQLFSHYGITAGSTGNLGLSIGIAAASFGFQTTIHMSHDARSWKKAKLRANGVHVIEHDADCNFAVEQARKQAAQDKYTYFIDDEGSADLFLGYAVAAVRLQKQLADQHIPLDRQHPVFVYLPAGVGGSPSGVTFGLKKIMGPYIHGIFAEPTHVPSVTLGMLTGLNHDISVYDIGLDGKTAADGLAVSRPSFLAGKMMKTLLLGCATFSDNEIFKYLALLADSENINIEPSAAAGFAVIKESLQALQTDYPLKQATHIVWSTGGSMVPKADQNNFYQIGNRLLNN</sequence>
<accession>A0A0F4KPY5</accession>
<dbReference type="InterPro" id="IPR000634">
    <property type="entry name" value="Ser/Thr_deHydtase_PyrdxlP-BS"/>
</dbReference>
<dbReference type="InterPro" id="IPR001926">
    <property type="entry name" value="TrpB-like_PALP"/>
</dbReference>